<dbReference type="EMBL" id="BMAW01001739">
    <property type="protein sequence ID" value="GFS75267.1"/>
    <property type="molecule type" value="Genomic_DNA"/>
</dbReference>
<dbReference type="Proteomes" id="UP000887013">
    <property type="component" value="Unassembled WGS sequence"/>
</dbReference>
<proteinExistence type="predicted"/>
<evidence type="ECO:0000313" key="3">
    <source>
        <dbReference type="Proteomes" id="UP000887013"/>
    </source>
</evidence>
<dbReference type="AlphaFoldDB" id="A0A8X6MS51"/>
<sequence length="152" mass="17171">MLFDEKRRKIQKTFFFFSPVEVKPIFPGNGKSRPRRPERAGTSAKPSGNTPPPFPRRNVQLDFQRNNFFPVLEFLEFWKKKLFHVFSGKRVFSSGNATGNASPAFRGGRRSSRYGKKPRAASAVARCGSREVRCGKKGPIAAKLSENNAVHR</sequence>
<evidence type="ECO:0000313" key="2">
    <source>
        <dbReference type="EMBL" id="GFS75267.1"/>
    </source>
</evidence>
<keyword evidence="3" id="KW-1185">Reference proteome</keyword>
<name>A0A8X6MS51_NEPPI</name>
<evidence type="ECO:0000256" key="1">
    <source>
        <dbReference type="SAM" id="MobiDB-lite"/>
    </source>
</evidence>
<feature type="region of interest" description="Disordered" evidence="1">
    <location>
        <begin position="27"/>
        <end position="57"/>
    </location>
</feature>
<accession>A0A8X6MS51</accession>
<organism evidence="2 3">
    <name type="scientific">Nephila pilipes</name>
    <name type="common">Giant wood spider</name>
    <name type="synonym">Nephila maculata</name>
    <dbReference type="NCBI Taxonomy" id="299642"/>
    <lineage>
        <taxon>Eukaryota</taxon>
        <taxon>Metazoa</taxon>
        <taxon>Ecdysozoa</taxon>
        <taxon>Arthropoda</taxon>
        <taxon>Chelicerata</taxon>
        <taxon>Arachnida</taxon>
        <taxon>Araneae</taxon>
        <taxon>Araneomorphae</taxon>
        <taxon>Entelegynae</taxon>
        <taxon>Araneoidea</taxon>
        <taxon>Nephilidae</taxon>
        <taxon>Nephila</taxon>
    </lineage>
</organism>
<comment type="caution">
    <text evidence="2">The sequence shown here is derived from an EMBL/GenBank/DDBJ whole genome shotgun (WGS) entry which is preliminary data.</text>
</comment>
<protein>
    <submittedName>
        <fullName evidence="2">Uncharacterized protein</fullName>
    </submittedName>
</protein>
<reference evidence="2" key="1">
    <citation type="submission" date="2020-08" db="EMBL/GenBank/DDBJ databases">
        <title>Multicomponent nature underlies the extraordinary mechanical properties of spider dragline silk.</title>
        <authorList>
            <person name="Kono N."/>
            <person name="Nakamura H."/>
            <person name="Mori M."/>
            <person name="Yoshida Y."/>
            <person name="Ohtoshi R."/>
            <person name="Malay A.D."/>
            <person name="Moran D.A.P."/>
            <person name="Tomita M."/>
            <person name="Numata K."/>
            <person name="Arakawa K."/>
        </authorList>
    </citation>
    <scope>NUCLEOTIDE SEQUENCE</scope>
</reference>
<gene>
    <name evidence="2" type="ORF">NPIL_163501</name>
</gene>